<dbReference type="EMBL" id="CAXJIO010000010">
    <property type="protein sequence ID" value="CAL2101978.1"/>
    <property type="molecule type" value="Genomic_DNA"/>
</dbReference>
<dbReference type="InterPro" id="IPR025411">
    <property type="entry name" value="DUF4136"/>
</dbReference>
<feature type="signal peptide" evidence="1">
    <location>
        <begin position="1"/>
        <end position="21"/>
    </location>
</feature>
<organism evidence="3 4">
    <name type="scientific">Tenacibaculum polynesiense</name>
    <dbReference type="NCBI Taxonomy" id="3137857"/>
    <lineage>
        <taxon>Bacteria</taxon>
        <taxon>Pseudomonadati</taxon>
        <taxon>Bacteroidota</taxon>
        <taxon>Flavobacteriia</taxon>
        <taxon>Flavobacteriales</taxon>
        <taxon>Flavobacteriaceae</taxon>
        <taxon>Tenacibaculum</taxon>
    </lineage>
</organism>
<evidence type="ECO:0000256" key="1">
    <source>
        <dbReference type="SAM" id="SignalP"/>
    </source>
</evidence>
<keyword evidence="4" id="KW-1185">Reference proteome</keyword>
<evidence type="ECO:0000313" key="4">
    <source>
        <dbReference type="Proteomes" id="UP001497527"/>
    </source>
</evidence>
<name>A0ABM9P8S7_9FLAO</name>
<reference evidence="3 4" key="1">
    <citation type="submission" date="2024-05" db="EMBL/GenBank/DDBJ databases">
        <authorList>
            <person name="Duchaud E."/>
        </authorList>
    </citation>
    <scope>NUCLEOTIDE SEQUENCE [LARGE SCALE GENOMIC DNA]</scope>
    <source>
        <strain evidence="3">Ena-SAMPLE-TAB-13-05-2024-13:56:06:370-140308</strain>
    </source>
</reference>
<evidence type="ECO:0000259" key="2">
    <source>
        <dbReference type="Pfam" id="PF13590"/>
    </source>
</evidence>
<sequence length="177" mass="19709">MIHMKYIKLLGLLFFIGCASVNVVSDYDSKTNFTQYKTFLFFEDAGKGLNELDVKRIEREIIAGLESKGLNTAESPTFLINIVAEERTSENRNTIGVGIGGGGNVGFGISGGIPIGRKKVSQQLMIDFVDAKTNELVWQGIAKTEMKVRATPEERKAYYKKVIAKILEEYPPKKPQK</sequence>
<feature type="domain" description="DUF4136" evidence="2">
    <location>
        <begin position="23"/>
        <end position="172"/>
    </location>
</feature>
<dbReference type="Gene3D" id="3.30.160.670">
    <property type="match status" value="1"/>
</dbReference>
<protein>
    <submittedName>
        <fullName evidence="3">DUF4136 domain-containing protein</fullName>
    </submittedName>
</protein>
<dbReference type="Pfam" id="PF13590">
    <property type="entry name" value="DUF4136"/>
    <property type="match status" value="1"/>
</dbReference>
<gene>
    <name evidence="3" type="ORF">T190423A01A_10541</name>
</gene>
<comment type="caution">
    <text evidence="3">The sequence shown here is derived from an EMBL/GenBank/DDBJ whole genome shotgun (WGS) entry which is preliminary data.</text>
</comment>
<feature type="chain" id="PRO_5047198072" evidence="1">
    <location>
        <begin position="22"/>
        <end position="177"/>
    </location>
</feature>
<evidence type="ECO:0000313" key="3">
    <source>
        <dbReference type="EMBL" id="CAL2101978.1"/>
    </source>
</evidence>
<accession>A0ABM9P8S7</accession>
<proteinExistence type="predicted"/>
<dbReference type="Proteomes" id="UP001497527">
    <property type="component" value="Unassembled WGS sequence"/>
</dbReference>
<keyword evidence="1" id="KW-0732">Signal</keyword>